<evidence type="ECO:0000313" key="2">
    <source>
        <dbReference type="EMBL" id="CAJ2499900.1"/>
    </source>
</evidence>
<dbReference type="AlphaFoldDB" id="A0AAI8V8R7"/>
<protein>
    <submittedName>
        <fullName evidence="2">Uu.00g027530.m01.CDS01</fullName>
    </submittedName>
</protein>
<evidence type="ECO:0000256" key="1">
    <source>
        <dbReference type="SAM" id="SignalP"/>
    </source>
</evidence>
<evidence type="ECO:0000313" key="3">
    <source>
        <dbReference type="Proteomes" id="UP001295740"/>
    </source>
</evidence>
<reference evidence="2" key="1">
    <citation type="submission" date="2023-10" db="EMBL/GenBank/DDBJ databases">
        <authorList>
            <person name="Hackl T."/>
        </authorList>
    </citation>
    <scope>NUCLEOTIDE SEQUENCE</scope>
</reference>
<proteinExistence type="predicted"/>
<comment type="caution">
    <text evidence="2">The sequence shown here is derived from an EMBL/GenBank/DDBJ whole genome shotgun (WGS) entry which is preliminary data.</text>
</comment>
<name>A0AAI8V8R7_9PEZI</name>
<gene>
    <name evidence="2" type="ORF">KHLLAP_LOCUS368</name>
</gene>
<dbReference type="Proteomes" id="UP001295740">
    <property type="component" value="Unassembled WGS sequence"/>
</dbReference>
<keyword evidence="3" id="KW-1185">Reference proteome</keyword>
<dbReference type="EMBL" id="CAUWAG010000003">
    <property type="protein sequence ID" value="CAJ2499900.1"/>
    <property type="molecule type" value="Genomic_DNA"/>
</dbReference>
<feature type="signal peptide" evidence="1">
    <location>
        <begin position="1"/>
        <end position="19"/>
    </location>
</feature>
<accession>A0AAI8V8R7</accession>
<keyword evidence="1" id="KW-0732">Signal</keyword>
<feature type="chain" id="PRO_5042523453" evidence="1">
    <location>
        <begin position="20"/>
        <end position="531"/>
    </location>
</feature>
<sequence>MFRLSVALLASMLALGAAAKPTHLVVPPRIPRDVRLGKPLGGRVLAKRDANANASFPLDWQAKGETLFSGKWEAFSLSLECVDCPTRGEIVASTSFPDGFADVLDDVTDGLDLFDEAELAIAFYGVGARIELGLTASASGEFALPLFKSESPIGVAGPGFQVGVVFSVDLVLGIKGQVETTGGFEVSIPDVSSFTMPLDTSKENTANFDGAMASLLPLSATVPANVTLALRLRVQAGIDLPSIAAFDTTGSRGRLHQHTAGDALGEQLAFGSGGNDTTTCVPAFAEFNINAGVFVDVGADVAGVDLVDFNPAASTMLFEAVASTCFGGLGEATTTAMTTTGVPCPTALVTETQSAMATYSITSCAAALVNCPASMAQVVVVEEPTVRTVVSCPTAAGSASVSVAAPLYPTMGAPYGNTTTTTAMAYTTPATGAGAGAVVSLTRLTAPVTETLSIAPTVTTPAVATITASALGGFETVTGGASVTGVESVTDVTSDTGVESEVVTTAVVTAASTSMIYSTVTVTAGDCTCSA</sequence>
<organism evidence="2 3">
    <name type="scientific">Anthostomella pinea</name>
    <dbReference type="NCBI Taxonomy" id="933095"/>
    <lineage>
        <taxon>Eukaryota</taxon>
        <taxon>Fungi</taxon>
        <taxon>Dikarya</taxon>
        <taxon>Ascomycota</taxon>
        <taxon>Pezizomycotina</taxon>
        <taxon>Sordariomycetes</taxon>
        <taxon>Xylariomycetidae</taxon>
        <taxon>Xylariales</taxon>
        <taxon>Xylariaceae</taxon>
        <taxon>Anthostomella</taxon>
    </lineage>
</organism>